<feature type="repeat" description="ANK" evidence="3">
    <location>
        <begin position="453"/>
        <end position="485"/>
    </location>
</feature>
<evidence type="ECO:0000256" key="3">
    <source>
        <dbReference type="PROSITE-ProRule" id="PRU00023"/>
    </source>
</evidence>
<dbReference type="PANTHER" id="PTHR24198">
    <property type="entry name" value="ANKYRIN REPEAT AND PROTEIN KINASE DOMAIN-CONTAINING PROTEIN"/>
    <property type="match status" value="1"/>
</dbReference>
<sequence>MFIKVTRCLFMSFIQLGKKLGYFKGDENYSGFLIRWLEACLVNEEKDFLERIKRIEQYHSQGTQFLEKVSTLKKKVISWKNLSAEEKISQTLTAEEQNILDVLAFYESILLYDAALLNGKRIEQTSHIASSESIQREGGLLRIHSQAAMLSSKEIDTYFKEMAGILNLSLAPQETVGITLRLSSYHSIALTYQPQAGWTLVDHRDICNDNLSNNRQILGYDLSCLATFCSDLSKNYIPFSIDLFTTGRHPQLEQLKTQFAAFKTRQNTKIVERFDECGYGGIDLAYMAVQNRDASALVKLAQKGADLNKMYKTYLWQEDDDRYNLAFLAAMNGDAEILDILAKNNVDLHTPSRGVTPMELASSHGHGAAIAMLHQHGVSVNQRGNGGWSPAHYAASKGHDSALATLKELGADLNAQTEDGMTPLCLAAFKNQGHIVAQLLNDKQVDCDLRAERGYHAIHYAAFAGNEIILNLFKDRGFNLHMEDAEGSTIAHFLALGGHKALIEKLMTQELDFNKKNARGFTPLHYAAEGGQLDIVEFFATKNFDLNVENNEGQTIAHIAAMENQTALLPFLAAQGVDMAKEDNHGFAPLMYAAKSGSKDAFTELAKYGIGKNIPYIAIEHEQSEIIQALTEFKIDFKDEASKSYSENELRKIIASHLNPGETIPQKIETRLRTFIKQKSDKEKIPITPYEFALLLGKDKIVRIFNQQNPKTTELLTSLQTLREHGETIKNKNKENKKEEAGKENAKDLNTIEGEKAILAADALETLACLYFSAKSSPNPDSKAIEKIQDSFKQQLAQTYKDLSTHRALWKPILANILIAATGIGLLVILGKLLITGSAFFAETNRQQMVKEVSNEFEKLITPCKTAF</sequence>
<dbReference type="InterPro" id="IPR002110">
    <property type="entry name" value="Ankyrin_rpt"/>
</dbReference>
<evidence type="ECO:0000256" key="2">
    <source>
        <dbReference type="ARBA" id="ARBA00023043"/>
    </source>
</evidence>
<feature type="transmembrane region" description="Helical" evidence="5">
    <location>
        <begin position="813"/>
        <end position="841"/>
    </location>
</feature>
<accession>A0A3S0VA08</accession>
<name>A0A3S0VA08_9GAMM</name>
<keyword evidence="5" id="KW-0812">Transmembrane</keyword>
<dbReference type="SMART" id="SM00248">
    <property type="entry name" value="ANK"/>
    <property type="match status" value="10"/>
</dbReference>
<dbReference type="InterPro" id="IPR036770">
    <property type="entry name" value="Ankyrin_rpt-contain_sf"/>
</dbReference>
<proteinExistence type="predicted"/>
<keyword evidence="5" id="KW-1133">Transmembrane helix</keyword>
<comment type="caution">
    <text evidence="6">The sequence shown here is derived from an EMBL/GenBank/DDBJ whole genome shotgun (WGS) entry which is preliminary data.</text>
</comment>
<evidence type="ECO:0000313" key="6">
    <source>
        <dbReference type="EMBL" id="RUQ84118.1"/>
    </source>
</evidence>
<dbReference type="Gene3D" id="1.25.40.20">
    <property type="entry name" value="Ankyrin repeat-containing domain"/>
    <property type="match status" value="2"/>
</dbReference>
<feature type="repeat" description="ANK" evidence="3">
    <location>
        <begin position="386"/>
        <end position="418"/>
    </location>
</feature>
<protein>
    <submittedName>
        <fullName evidence="6">Uncharacterized protein</fullName>
    </submittedName>
</protein>
<organism evidence="6 7">
    <name type="scientific">Legionella septentrionalis</name>
    <dbReference type="NCBI Taxonomy" id="2498109"/>
    <lineage>
        <taxon>Bacteria</taxon>
        <taxon>Pseudomonadati</taxon>
        <taxon>Pseudomonadota</taxon>
        <taxon>Gammaproteobacteria</taxon>
        <taxon>Legionellales</taxon>
        <taxon>Legionellaceae</taxon>
        <taxon>Legionella</taxon>
    </lineage>
</organism>
<feature type="repeat" description="ANK" evidence="3">
    <location>
        <begin position="552"/>
        <end position="584"/>
    </location>
</feature>
<keyword evidence="5" id="KW-0472">Membrane</keyword>
<dbReference type="Proteomes" id="UP000288012">
    <property type="component" value="Unassembled WGS sequence"/>
</dbReference>
<evidence type="ECO:0000256" key="4">
    <source>
        <dbReference type="SAM" id="MobiDB-lite"/>
    </source>
</evidence>
<feature type="repeat" description="ANK" evidence="3">
    <location>
        <begin position="353"/>
        <end position="385"/>
    </location>
</feature>
<keyword evidence="1" id="KW-0677">Repeat</keyword>
<dbReference type="EMBL" id="RZGR01000028">
    <property type="protein sequence ID" value="RUQ84118.1"/>
    <property type="molecule type" value="Genomic_DNA"/>
</dbReference>
<gene>
    <name evidence="6" type="ORF">EKM59_08840</name>
</gene>
<dbReference type="PROSITE" id="PS50088">
    <property type="entry name" value="ANK_REPEAT"/>
    <property type="match status" value="5"/>
</dbReference>
<feature type="repeat" description="ANK" evidence="3">
    <location>
        <begin position="519"/>
        <end position="551"/>
    </location>
</feature>
<keyword evidence="7" id="KW-1185">Reference proteome</keyword>
<feature type="region of interest" description="Disordered" evidence="4">
    <location>
        <begin position="726"/>
        <end position="745"/>
    </location>
</feature>
<keyword evidence="2 3" id="KW-0040">ANK repeat</keyword>
<evidence type="ECO:0000256" key="1">
    <source>
        <dbReference type="ARBA" id="ARBA00022737"/>
    </source>
</evidence>
<dbReference type="AlphaFoldDB" id="A0A3S0VA08"/>
<dbReference type="PROSITE" id="PS50297">
    <property type="entry name" value="ANK_REP_REGION"/>
    <property type="match status" value="2"/>
</dbReference>
<dbReference type="PANTHER" id="PTHR24198:SF165">
    <property type="entry name" value="ANKYRIN REPEAT-CONTAINING PROTEIN-RELATED"/>
    <property type="match status" value="1"/>
</dbReference>
<evidence type="ECO:0000256" key="5">
    <source>
        <dbReference type="SAM" id="Phobius"/>
    </source>
</evidence>
<dbReference type="Pfam" id="PF12796">
    <property type="entry name" value="Ank_2"/>
    <property type="match status" value="3"/>
</dbReference>
<dbReference type="SUPFAM" id="SSF48403">
    <property type="entry name" value="Ankyrin repeat"/>
    <property type="match status" value="1"/>
</dbReference>
<reference evidence="6 7" key="1">
    <citation type="submission" date="2018-12" db="EMBL/GenBank/DDBJ databases">
        <title>Legionella sp,whole genome shotgun sequence.</title>
        <authorList>
            <person name="Wu H."/>
        </authorList>
    </citation>
    <scope>NUCLEOTIDE SEQUENCE [LARGE SCALE GENOMIC DNA]</scope>
    <source>
        <strain evidence="7">km714</strain>
    </source>
</reference>
<evidence type="ECO:0000313" key="7">
    <source>
        <dbReference type="Proteomes" id="UP000288012"/>
    </source>
</evidence>